<dbReference type="RefSeq" id="WP_111168288.1">
    <property type="nucleotide sequence ID" value="NZ_POUA01000113.1"/>
</dbReference>
<protein>
    <recommendedName>
        <fullName evidence="3">MmcQ/YjbR family DNA-binding protein</fullName>
    </recommendedName>
</protein>
<dbReference type="Pfam" id="PF04237">
    <property type="entry name" value="YjbR"/>
    <property type="match status" value="1"/>
</dbReference>
<dbReference type="AlphaFoldDB" id="A0A2W2GYE0"/>
<keyword evidence="2" id="KW-1185">Reference proteome</keyword>
<accession>A0A2W2GYE0</accession>
<dbReference type="InterPro" id="IPR038056">
    <property type="entry name" value="YjbR-like_sf"/>
</dbReference>
<evidence type="ECO:0000313" key="2">
    <source>
        <dbReference type="Proteomes" id="UP000248544"/>
    </source>
</evidence>
<sequence length="114" mass="12978">MARLEEIVARLPETTRVDVEAWDGEPTFRVRNKAFVFTDPEVRALRVKLSKEEADAVVATDPGAEPAEYGLGRHGWVRIQVGDQAGDDRWQEIAEWVRTSYTLVAPRRLAERVM</sequence>
<dbReference type="EMBL" id="POUA01000113">
    <property type="protein sequence ID" value="PZG44975.1"/>
    <property type="molecule type" value="Genomic_DNA"/>
</dbReference>
<name>A0A2W2GYE0_9ACTN</name>
<comment type="caution">
    <text evidence="1">The sequence shown here is derived from an EMBL/GenBank/DDBJ whole genome shotgun (WGS) entry which is preliminary data.</text>
</comment>
<dbReference type="SUPFAM" id="SSF142906">
    <property type="entry name" value="YjbR-like"/>
    <property type="match status" value="1"/>
</dbReference>
<reference evidence="1 2" key="1">
    <citation type="submission" date="2018-01" db="EMBL/GenBank/DDBJ databases">
        <title>Draft genome sequence of Sphaerisporangium sp. 7K107.</title>
        <authorList>
            <person name="Sahin N."/>
            <person name="Saygin H."/>
            <person name="Ay H."/>
        </authorList>
    </citation>
    <scope>NUCLEOTIDE SEQUENCE [LARGE SCALE GENOMIC DNA]</scope>
    <source>
        <strain evidence="1 2">7K107</strain>
    </source>
</reference>
<evidence type="ECO:0000313" key="1">
    <source>
        <dbReference type="EMBL" id="PZG44975.1"/>
    </source>
</evidence>
<organism evidence="1 2">
    <name type="scientific">Spongiactinospora gelatinilytica</name>
    <dbReference type="NCBI Taxonomy" id="2666298"/>
    <lineage>
        <taxon>Bacteria</taxon>
        <taxon>Bacillati</taxon>
        <taxon>Actinomycetota</taxon>
        <taxon>Actinomycetes</taxon>
        <taxon>Streptosporangiales</taxon>
        <taxon>Streptosporangiaceae</taxon>
        <taxon>Spongiactinospora</taxon>
    </lineage>
</organism>
<proteinExistence type="predicted"/>
<evidence type="ECO:0008006" key="3">
    <source>
        <dbReference type="Google" id="ProtNLM"/>
    </source>
</evidence>
<dbReference type="InterPro" id="IPR058532">
    <property type="entry name" value="YjbR/MT2646/Rv2570-like"/>
</dbReference>
<dbReference type="Proteomes" id="UP000248544">
    <property type="component" value="Unassembled WGS sequence"/>
</dbReference>
<gene>
    <name evidence="1" type="ORF">C1I98_16175</name>
</gene>
<dbReference type="Gene3D" id="3.90.1150.30">
    <property type="match status" value="1"/>
</dbReference>